<evidence type="ECO:0008006" key="3">
    <source>
        <dbReference type="Google" id="ProtNLM"/>
    </source>
</evidence>
<dbReference type="InterPro" id="IPR007739">
    <property type="entry name" value="RgpF"/>
</dbReference>
<protein>
    <recommendedName>
        <fullName evidence="3">Rhamnan synthesis protein F</fullName>
    </recommendedName>
</protein>
<dbReference type="AlphaFoldDB" id="A0A4P7HIZ8"/>
<accession>A0A4P7HIZ8</accession>
<proteinExistence type="predicted"/>
<dbReference type="KEGG" id="plia:E4191_01355"/>
<dbReference type="EMBL" id="CP038439">
    <property type="protein sequence ID" value="QBX33513.1"/>
    <property type="molecule type" value="Genomic_DNA"/>
</dbReference>
<dbReference type="Proteomes" id="UP000296374">
    <property type="component" value="Chromosome"/>
</dbReference>
<organism evidence="1 2">
    <name type="scientific">Paracoccus liaowanqingii</name>
    <dbReference type="NCBI Taxonomy" id="2560053"/>
    <lineage>
        <taxon>Bacteria</taxon>
        <taxon>Pseudomonadati</taxon>
        <taxon>Pseudomonadota</taxon>
        <taxon>Alphaproteobacteria</taxon>
        <taxon>Rhodobacterales</taxon>
        <taxon>Paracoccaceae</taxon>
        <taxon>Paracoccus</taxon>
    </lineage>
</organism>
<sequence length="394" mass="45030">MPTVARLLHQGPFVTQKSFMPPKLTLSQKLARETRRLGRQVAGLVLPSWGHVARVAYDRRRARSVHVTDGAQAALDEISVLVIYQPAGLLESTRWQIRWMAARGVAAVVVSNAPLSDDDRQTLAGIAHLVVERPNVGYDFGGYREGILQLSERGIRPRALYVMNDSMWFPLSEDSDILDRSRAAPEDVWGLFVDLDWRQRTIGNLDGSHIQSYFFRFSQRLLEDPEFWRYWTKMSLVSSKRIVIQLRELRLARHFAERGYRVGGLHSWKQVVHYLLTLDDEDTMGQILRHQCQVNRKDAAVIEPLLHEDGLSALDVRDALRDQISRTNILVFSTALHPAVMTALGFPFLKKQRVPMMVGKRAKIIESGLHHDFPDPIAREVETWDAEFRGDARP</sequence>
<gene>
    <name evidence="1" type="ORF">E4191_01355</name>
</gene>
<reference evidence="2" key="1">
    <citation type="submission" date="2019-03" db="EMBL/GenBank/DDBJ databases">
        <authorList>
            <person name="Li J."/>
        </authorList>
    </citation>
    <scope>NUCLEOTIDE SEQUENCE [LARGE SCALE GENOMIC DNA]</scope>
    <source>
        <strain evidence="2">2251</strain>
    </source>
</reference>
<dbReference type="Pfam" id="PF05045">
    <property type="entry name" value="RgpF"/>
    <property type="match status" value="1"/>
</dbReference>
<evidence type="ECO:0000313" key="2">
    <source>
        <dbReference type="Proteomes" id="UP000296374"/>
    </source>
</evidence>
<name>A0A4P7HIZ8_9RHOB</name>
<evidence type="ECO:0000313" key="1">
    <source>
        <dbReference type="EMBL" id="QBX33513.1"/>
    </source>
</evidence>